<dbReference type="SMART" id="SM00855">
    <property type="entry name" value="PGAM"/>
    <property type="match status" value="1"/>
</dbReference>
<dbReference type="CDD" id="cd07040">
    <property type="entry name" value="HP"/>
    <property type="match status" value="1"/>
</dbReference>
<keyword evidence="1" id="KW-0378">Hydrolase</keyword>
<dbReference type="SUPFAM" id="SSF53254">
    <property type="entry name" value="Phosphoglycerate mutase-like"/>
    <property type="match status" value="1"/>
</dbReference>
<dbReference type="PANTHER" id="PTHR46517:SF1">
    <property type="entry name" value="FRUCTOSE-2,6-BISPHOSPHATASE TIGAR"/>
    <property type="match status" value="1"/>
</dbReference>
<dbReference type="Pfam" id="PF00300">
    <property type="entry name" value="His_Phos_1"/>
    <property type="match status" value="1"/>
</dbReference>
<feature type="binding site" evidence="2">
    <location>
        <begin position="61"/>
        <end position="68"/>
    </location>
    <ligand>
        <name>substrate</name>
    </ligand>
</feature>
<dbReference type="InterPro" id="IPR013078">
    <property type="entry name" value="His_Pase_superF_clade-1"/>
</dbReference>
<dbReference type="EMBL" id="KL197709">
    <property type="protein sequence ID" value="KDQ63919.1"/>
    <property type="molecule type" value="Genomic_DNA"/>
</dbReference>
<evidence type="ECO:0000256" key="3">
    <source>
        <dbReference type="SAM" id="MobiDB-lite"/>
    </source>
</evidence>
<feature type="region of interest" description="Disordered" evidence="3">
    <location>
        <begin position="1"/>
        <end position="49"/>
    </location>
</feature>
<dbReference type="OrthoDB" id="354304at2759"/>
<organism evidence="4 5">
    <name type="scientific">Jaapia argillacea MUCL 33604</name>
    <dbReference type="NCBI Taxonomy" id="933084"/>
    <lineage>
        <taxon>Eukaryota</taxon>
        <taxon>Fungi</taxon>
        <taxon>Dikarya</taxon>
        <taxon>Basidiomycota</taxon>
        <taxon>Agaricomycotina</taxon>
        <taxon>Agaricomycetes</taxon>
        <taxon>Agaricomycetidae</taxon>
        <taxon>Jaapiales</taxon>
        <taxon>Jaapiaceae</taxon>
        <taxon>Jaapia</taxon>
    </lineage>
</organism>
<dbReference type="GO" id="GO:0004331">
    <property type="term" value="F:fructose-2,6-bisphosphate 2-phosphatase activity"/>
    <property type="evidence" value="ECO:0007669"/>
    <property type="project" value="TreeGrafter"/>
</dbReference>
<dbReference type="GO" id="GO:0045820">
    <property type="term" value="P:negative regulation of glycolytic process"/>
    <property type="evidence" value="ECO:0007669"/>
    <property type="project" value="TreeGrafter"/>
</dbReference>
<dbReference type="InParanoid" id="A0A067QAF0"/>
<feature type="compositionally biased region" description="Basic and acidic residues" evidence="3">
    <location>
        <begin position="35"/>
        <end position="49"/>
    </location>
</feature>
<dbReference type="GO" id="GO:0043456">
    <property type="term" value="P:regulation of pentose-phosphate shunt"/>
    <property type="evidence" value="ECO:0007669"/>
    <property type="project" value="TreeGrafter"/>
</dbReference>
<gene>
    <name evidence="4" type="ORF">JAAARDRAFT_212900</name>
</gene>
<evidence type="ECO:0000256" key="2">
    <source>
        <dbReference type="PIRSR" id="PIRSR613078-2"/>
    </source>
</evidence>
<dbReference type="InterPro" id="IPR029033">
    <property type="entry name" value="His_PPase_superfam"/>
</dbReference>
<sequence>MNEAPAVPPDLATDSELRIMPEKLGTTDSVVVDDSQSKENEAPTDNEKAPKKLWLTLSLIRHGESQNNENPCEWFGTDDQLTKTGGQEAFTLGQAWANVPIDALYSSPLKRAHHTAIGLISSSTPPAQIILNNKLVEQAHGEYYERYCNNGALDAAYRERVGLCLFGKQDRGHRPREGGESLHDVAERAVVELMKALENHGVELKEGPGAEALSAMKETCKEGTLVEGIPHVVFVSHNSFLSELWEAMLSWNKEEHVWTRCHYGNAAW</sequence>
<evidence type="ECO:0000256" key="1">
    <source>
        <dbReference type="ARBA" id="ARBA00022801"/>
    </source>
</evidence>
<protein>
    <recommendedName>
        <fullName evidence="6">Phosphoglycerate mutase-like protein</fullName>
    </recommendedName>
</protein>
<proteinExistence type="predicted"/>
<dbReference type="GO" id="GO:0005829">
    <property type="term" value="C:cytosol"/>
    <property type="evidence" value="ECO:0007669"/>
    <property type="project" value="TreeGrafter"/>
</dbReference>
<evidence type="ECO:0008006" key="6">
    <source>
        <dbReference type="Google" id="ProtNLM"/>
    </source>
</evidence>
<evidence type="ECO:0000313" key="5">
    <source>
        <dbReference type="Proteomes" id="UP000027265"/>
    </source>
</evidence>
<dbReference type="Gene3D" id="3.40.50.1240">
    <property type="entry name" value="Phosphoglycerate mutase-like"/>
    <property type="match status" value="1"/>
</dbReference>
<dbReference type="PANTHER" id="PTHR46517">
    <property type="entry name" value="FRUCTOSE-2,6-BISPHOSPHATASE TIGAR"/>
    <property type="match status" value="1"/>
</dbReference>
<accession>A0A067QAF0</accession>
<dbReference type="STRING" id="933084.A0A067QAF0"/>
<feature type="binding site" evidence="2">
    <location>
        <position position="111"/>
    </location>
    <ligand>
        <name>substrate</name>
    </ligand>
</feature>
<evidence type="ECO:0000313" key="4">
    <source>
        <dbReference type="EMBL" id="KDQ63919.1"/>
    </source>
</evidence>
<name>A0A067QAF0_9AGAM</name>
<keyword evidence="5" id="KW-1185">Reference proteome</keyword>
<reference evidence="5" key="1">
    <citation type="journal article" date="2014" name="Proc. Natl. Acad. Sci. U.S.A.">
        <title>Extensive sampling of basidiomycete genomes demonstrates inadequacy of the white-rot/brown-rot paradigm for wood decay fungi.</title>
        <authorList>
            <person name="Riley R."/>
            <person name="Salamov A.A."/>
            <person name="Brown D.W."/>
            <person name="Nagy L.G."/>
            <person name="Floudas D."/>
            <person name="Held B.W."/>
            <person name="Levasseur A."/>
            <person name="Lombard V."/>
            <person name="Morin E."/>
            <person name="Otillar R."/>
            <person name="Lindquist E.A."/>
            <person name="Sun H."/>
            <person name="LaButti K.M."/>
            <person name="Schmutz J."/>
            <person name="Jabbour D."/>
            <person name="Luo H."/>
            <person name="Baker S.E."/>
            <person name="Pisabarro A.G."/>
            <person name="Walton J.D."/>
            <person name="Blanchette R.A."/>
            <person name="Henrissat B."/>
            <person name="Martin F."/>
            <person name="Cullen D."/>
            <person name="Hibbett D.S."/>
            <person name="Grigoriev I.V."/>
        </authorList>
    </citation>
    <scope>NUCLEOTIDE SEQUENCE [LARGE SCALE GENOMIC DNA]</scope>
    <source>
        <strain evidence="5">MUCL 33604</strain>
    </source>
</reference>
<dbReference type="Proteomes" id="UP000027265">
    <property type="component" value="Unassembled WGS sequence"/>
</dbReference>
<dbReference type="InterPro" id="IPR051695">
    <property type="entry name" value="Phosphoglycerate_Mutase"/>
</dbReference>
<dbReference type="AlphaFoldDB" id="A0A067QAF0"/>
<dbReference type="HOGENOM" id="CLU_090713_0_0_1"/>